<dbReference type="GO" id="GO:0004407">
    <property type="term" value="F:histone deacetylase activity"/>
    <property type="evidence" value="ECO:0007669"/>
    <property type="project" value="TreeGrafter"/>
</dbReference>
<dbReference type="PANTHER" id="PTHR10625:SF10">
    <property type="entry name" value="HISTONE DEACETYLASE HDAC1"/>
    <property type="match status" value="1"/>
</dbReference>
<protein>
    <recommendedName>
        <fullName evidence="3">Acetoin utilization protein AcuC</fullName>
    </recommendedName>
</protein>
<evidence type="ECO:0000313" key="6">
    <source>
        <dbReference type="EMBL" id="PPQ30068.1"/>
    </source>
</evidence>
<dbReference type="GO" id="GO:0045150">
    <property type="term" value="P:acetoin catabolic process"/>
    <property type="evidence" value="ECO:0007669"/>
    <property type="project" value="UniProtKB-UniPathway"/>
</dbReference>
<dbReference type="Pfam" id="PF00850">
    <property type="entry name" value="Hist_deacetyl"/>
    <property type="match status" value="1"/>
</dbReference>
<comment type="similarity">
    <text evidence="2">Belongs to the histone deacetylase family.</text>
</comment>
<dbReference type="EMBL" id="NHRY01000217">
    <property type="protein sequence ID" value="PPQ30068.1"/>
    <property type="molecule type" value="Genomic_DNA"/>
</dbReference>
<evidence type="ECO:0000256" key="2">
    <source>
        <dbReference type="ARBA" id="ARBA00005947"/>
    </source>
</evidence>
<dbReference type="InterPro" id="IPR003085">
    <property type="entry name" value="AcuC"/>
</dbReference>
<keyword evidence="7" id="KW-1185">Reference proteome</keyword>
<organism evidence="6 7">
    <name type="scientific">Rhodopila globiformis</name>
    <name type="common">Rhodopseudomonas globiformis</name>
    <dbReference type="NCBI Taxonomy" id="1071"/>
    <lineage>
        <taxon>Bacteria</taxon>
        <taxon>Pseudomonadati</taxon>
        <taxon>Pseudomonadota</taxon>
        <taxon>Alphaproteobacteria</taxon>
        <taxon>Acetobacterales</taxon>
        <taxon>Acetobacteraceae</taxon>
        <taxon>Rhodopila</taxon>
    </lineage>
</organism>
<evidence type="ECO:0000256" key="1">
    <source>
        <dbReference type="ARBA" id="ARBA00005101"/>
    </source>
</evidence>
<keyword evidence="4" id="KW-0006">Acetoin catabolism</keyword>
<evidence type="ECO:0000313" key="7">
    <source>
        <dbReference type="Proteomes" id="UP000239724"/>
    </source>
</evidence>
<accession>A0A2S6N639</accession>
<dbReference type="SUPFAM" id="SSF52768">
    <property type="entry name" value="Arginase/deacetylase"/>
    <property type="match status" value="1"/>
</dbReference>
<dbReference type="GO" id="GO:0040029">
    <property type="term" value="P:epigenetic regulation of gene expression"/>
    <property type="evidence" value="ECO:0007669"/>
    <property type="project" value="TreeGrafter"/>
</dbReference>
<proteinExistence type="inferred from homology"/>
<dbReference type="InterPro" id="IPR023696">
    <property type="entry name" value="Ureohydrolase_dom_sf"/>
</dbReference>
<evidence type="ECO:0000259" key="5">
    <source>
        <dbReference type="Pfam" id="PF00850"/>
    </source>
</evidence>
<dbReference type="OrthoDB" id="9808367at2"/>
<dbReference type="AlphaFoldDB" id="A0A2S6N639"/>
<sequence>MNVVACSPLYVGSEIYRNSSYGPKHPLAVPRVSVCTDLCRALGWLPEPVYRDAPMATEAELARFHDLAYLAALRRAEQDQVVTDAVRARFGIGAEGNPVYREVWRRPAISAGGVMLAARLAAEGGIVHCPGGGTHHGRADRASGFCFLNDPVLGLLTWLDLGLDSIVYLDIDAHHGDGVQDAFHDDPRVFTISLHEAGRWPYTGAAHDRAGGAARNFPLPRGCNDSEFAAVMQQAVLPLIAARRPQAIMLQAGADGLEEDPLAKLSLSNNAHRDVVRAAMVLTPRLVVLGGGGYNPWTVGRCWALIWGTLNGRPVPHRLPPAAEARLRALRYDRAAGRNPPEHWMTTLLDPPRPGPVRPEIRQLIEESLT</sequence>
<comment type="pathway">
    <text evidence="1">Ketone degradation; acetoin degradation.</text>
</comment>
<dbReference type="InterPro" id="IPR037138">
    <property type="entry name" value="His_deacetylse_dom_sf"/>
</dbReference>
<dbReference type="InterPro" id="IPR000286">
    <property type="entry name" value="HDACs"/>
</dbReference>
<reference evidence="6 7" key="1">
    <citation type="journal article" date="2018" name="Arch. Microbiol.">
        <title>New insights into the metabolic potential of the phototrophic purple bacterium Rhodopila globiformis DSM 161(T) from its draft genome sequence and evidence for a vanadium-dependent nitrogenase.</title>
        <authorList>
            <person name="Imhoff J.F."/>
            <person name="Rahn T."/>
            <person name="Kunzel S."/>
            <person name="Neulinger S.C."/>
        </authorList>
    </citation>
    <scope>NUCLEOTIDE SEQUENCE [LARGE SCALE GENOMIC DNA]</scope>
    <source>
        <strain evidence="6 7">DSM 161</strain>
    </source>
</reference>
<evidence type="ECO:0000256" key="3">
    <source>
        <dbReference type="ARBA" id="ARBA00020218"/>
    </source>
</evidence>
<evidence type="ECO:0000256" key="4">
    <source>
        <dbReference type="ARBA" id="ARBA00022627"/>
    </source>
</evidence>
<dbReference type="PRINTS" id="PR01270">
    <property type="entry name" value="HDASUPER"/>
</dbReference>
<comment type="caution">
    <text evidence="6">The sequence shown here is derived from an EMBL/GenBank/DDBJ whole genome shotgun (WGS) entry which is preliminary data.</text>
</comment>
<feature type="domain" description="Histone deacetylase" evidence="5">
    <location>
        <begin position="25"/>
        <end position="309"/>
    </location>
</feature>
<gene>
    <name evidence="6" type="ORF">CCS01_20130</name>
</gene>
<dbReference type="Gene3D" id="3.40.800.20">
    <property type="entry name" value="Histone deacetylase domain"/>
    <property type="match status" value="1"/>
</dbReference>
<dbReference type="PANTHER" id="PTHR10625">
    <property type="entry name" value="HISTONE DEACETYLASE HDAC1-RELATED"/>
    <property type="match status" value="1"/>
</dbReference>
<dbReference type="Proteomes" id="UP000239724">
    <property type="component" value="Unassembled WGS sequence"/>
</dbReference>
<name>A0A2S6N639_RHOGL</name>
<dbReference type="InterPro" id="IPR023801">
    <property type="entry name" value="His_deacetylse_dom"/>
</dbReference>
<dbReference type="UniPathway" id="UPA00040"/>
<dbReference type="RefSeq" id="WP_104520611.1">
    <property type="nucleotide sequence ID" value="NZ_NHRY01000217.1"/>
</dbReference>
<dbReference type="CDD" id="cd09994">
    <property type="entry name" value="HDAC_AcuC_like"/>
    <property type="match status" value="1"/>
</dbReference>